<dbReference type="GO" id="GO:0010997">
    <property type="term" value="F:anaphase-promoting complex binding"/>
    <property type="evidence" value="ECO:0007669"/>
    <property type="project" value="InterPro"/>
</dbReference>
<sequence length="233" mass="25893">MQAANRSHAPGRTLGRTPGQWVRRGTADSGLRVPSLGRQVGLSASLSTLGKSGSKIQTIPWRGRSIPHRSAAQMEVASFLLSKENRSENSQTPTKKEHQKAWALNRNGFDVEEARILRLSGKPQKVPEGYENRLKVLYSQKAMPGSSKRTCHYIPSLPDQILDAPEIRNDYYLNRVDWSSGNVLAVALDHSVYLWSTSTGDALQLLQMEQPGNCFFCVLDQRGQLPGCGHQQR</sequence>
<evidence type="ECO:0000256" key="1">
    <source>
        <dbReference type="ARBA" id="ARBA00022574"/>
    </source>
</evidence>
<dbReference type="InterPro" id="IPR015943">
    <property type="entry name" value="WD40/YVTN_repeat-like_dom_sf"/>
</dbReference>
<keyword evidence="4" id="KW-0132">Cell division</keyword>
<keyword evidence="4" id="KW-0131">Cell cycle</keyword>
<accession>L5LUJ0</accession>
<protein>
    <submittedName>
        <fullName evidence="4">Cell division cycle protein 20 like protein</fullName>
    </submittedName>
</protein>
<evidence type="ECO:0000313" key="5">
    <source>
        <dbReference type="Proteomes" id="UP000010556"/>
    </source>
</evidence>
<keyword evidence="5" id="KW-1185">Reference proteome</keyword>
<reference evidence="5" key="1">
    <citation type="journal article" date="2013" name="Science">
        <title>Comparative analysis of bat genomes provides insight into the evolution of flight and immunity.</title>
        <authorList>
            <person name="Zhang G."/>
            <person name="Cowled C."/>
            <person name="Shi Z."/>
            <person name="Huang Z."/>
            <person name="Bishop-Lilly K.A."/>
            <person name="Fang X."/>
            <person name="Wynne J.W."/>
            <person name="Xiong Z."/>
            <person name="Baker M.L."/>
            <person name="Zhao W."/>
            <person name="Tachedjian M."/>
            <person name="Zhu Y."/>
            <person name="Zhou P."/>
            <person name="Jiang X."/>
            <person name="Ng J."/>
            <person name="Yang L."/>
            <person name="Wu L."/>
            <person name="Xiao J."/>
            <person name="Feng Y."/>
            <person name="Chen Y."/>
            <person name="Sun X."/>
            <person name="Zhang Y."/>
            <person name="Marsh G.A."/>
            <person name="Crameri G."/>
            <person name="Broder C.C."/>
            <person name="Frey K.G."/>
            <person name="Wang L.F."/>
            <person name="Wang J."/>
        </authorList>
    </citation>
    <scope>NUCLEOTIDE SEQUENCE [LARGE SCALE GENOMIC DNA]</scope>
</reference>
<feature type="region of interest" description="Disordered" evidence="3">
    <location>
        <begin position="1"/>
        <end position="28"/>
    </location>
</feature>
<proteinExistence type="predicted"/>
<evidence type="ECO:0000256" key="2">
    <source>
        <dbReference type="ARBA" id="ARBA00022737"/>
    </source>
</evidence>
<dbReference type="GO" id="GO:0031145">
    <property type="term" value="P:anaphase-promoting complex-dependent catabolic process"/>
    <property type="evidence" value="ECO:0007669"/>
    <property type="project" value="TreeGrafter"/>
</dbReference>
<evidence type="ECO:0000256" key="3">
    <source>
        <dbReference type="SAM" id="MobiDB-lite"/>
    </source>
</evidence>
<name>L5LUJ0_MYODS</name>
<dbReference type="PANTHER" id="PTHR19918">
    <property type="entry name" value="CELL DIVISION CYCLE 20 CDC20 FIZZY -RELATED"/>
    <property type="match status" value="1"/>
</dbReference>
<dbReference type="EMBL" id="KB107741">
    <property type="protein sequence ID" value="ELK29761.1"/>
    <property type="molecule type" value="Genomic_DNA"/>
</dbReference>
<dbReference type="GO" id="GO:1990757">
    <property type="term" value="F:ubiquitin ligase activator activity"/>
    <property type="evidence" value="ECO:0007669"/>
    <property type="project" value="TreeGrafter"/>
</dbReference>
<dbReference type="GO" id="GO:0051301">
    <property type="term" value="P:cell division"/>
    <property type="evidence" value="ECO:0007669"/>
    <property type="project" value="UniProtKB-KW"/>
</dbReference>
<evidence type="ECO:0000313" key="4">
    <source>
        <dbReference type="EMBL" id="ELK29761.1"/>
    </source>
</evidence>
<dbReference type="AlphaFoldDB" id="L5LUJ0"/>
<organism evidence="4 5">
    <name type="scientific">Myotis davidii</name>
    <name type="common">David's myotis</name>
    <dbReference type="NCBI Taxonomy" id="225400"/>
    <lineage>
        <taxon>Eukaryota</taxon>
        <taxon>Metazoa</taxon>
        <taxon>Chordata</taxon>
        <taxon>Craniata</taxon>
        <taxon>Vertebrata</taxon>
        <taxon>Euteleostomi</taxon>
        <taxon>Mammalia</taxon>
        <taxon>Eutheria</taxon>
        <taxon>Laurasiatheria</taxon>
        <taxon>Chiroptera</taxon>
        <taxon>Yangochiroptera</taxon>
        <taxon>Vespertilionidae</taxon>
        <taxon>Myotis</taxon>
    </lineage>
</organism>
<dbReference type="InterPro" id="IPR033010">
    <property type="entry name" value="Cdc20/Fizzy"/>
</dbReference>
<gene>
    <name evidence="4" type="ORF">MDA_GLEAN10001279</name>
</gene>
<dbReference type="PANTHER" id="PTHR19918:SF3">
    <property type="entry name" value="CELL DIVISION CYCLE PROTEIN 20 HOMOLOG"/>
    <property type="match status" value="1"/>
</dbReference>
<keyword evidence="1" id="KW-0853">WD repeat</keyword>
<dbReference type="Proteomes" id="UP000010556">
    <property type="component" value="Unassembled WGS sequence"/>
</dbReference>
<dbReference type="GO" id="GO:1905786">
    <property type="term" value="P:positive regulation of anaphase-promoting complex-dependent catabolic process"/>
    <property type="evidence" value="ECO:0007669"/>
    <property type="project" value="TreeGrafter"/>
</dbReference>
<dbReference type="Gene3D" id="2.130.10.10">
    <property type="entry name" value="YVTN repeat-like/Quinoprotein amine dehydrogenase"/>
    <property type="match status" value="1"/>
</dbReference>
<keyword evidence="2" id="KW-0677">Repeat</keyword>
<dbReference type="GO" id="GO:0005680">
    <property type="term" value="C:anaphase-promoting complex"/>
    <property type="evidence" value="ECO:0007669"/>
    <property type="project" value="TreeGrafter"/>
</dbReference>